<feature type="compositionally biased region" description="Polar residues" evidence="1">
    <location>
        <begin position="30"/>
        <end position="41"/>
    </location>
</feature>
<keyword evidence="3" id="KW-1185">Reference proteome</keyword>
<feature type="region of interest" description="Disordered" evidence="1">
    <location>
        <begin position="158"/>
        <end position="181"/>
    </location>
</feature>
<sequence length="181" mass="19757">MAVTPLPPPTQAVVPDSAAAAAAAAGLLPTSGQNPLPSQATDPAHAHLPPPVAAALNALKGMSDQDRKKVTVTWPLSRIEALLKRSAGKVTEAAEACKAQAITENEAAWAAWKATERFHDEIGEERIMWQNEREGPERWKGAYEWRVRELEEEVRELKEKLRGGGAQGPMGRERMSYDDDE</sequence>
<comment type="caution">
    <text evidence="2">The sequence shown here is derived from an EMBL/GenBank/DDBJ whole genome shotgun (WGS) entry which is preliminary data.</text>
</comment>
<protein>
    <submittedName>
        <fullName evidence="2">Uncharacterized protein</fullName>
    </submittedName>
</protein>
<gene>
    <name evidence="2" type="ORF">CC78DRAFT_543659</name>
</gene>
<evidence type="ECO:0000256" key="1">
    <source>
        <dbReference type="SAM" id="MobiDB-lite"/>
    </source>
</evidence>
<accession>A0A9P4KCA5</accession>
<evidence type="ECO:0000313" key="2">
    <source>
        <dbReference type="EMBL" id="KAF2265127.1"/>
    </source>
</evidence>
<feature type="compositionally biased region" description="Basic and acidic residues" evidence="1">
    <location>
        <begin position="171"/>
        <end position="181"/>
    </location>
</feature>
<dbReference type="EMBL" id="ML986611">
    <property type="protein sequence ID" value="KAF2265127.1"/>
    <property type="molecule type" value="Genomic_DNA"/>
</dbReference>
<proteinExistence type="predicted"/>
<dbReference type="Proteomes" id="UP000800093">
    <property type="component" value="Unassembled WGS sequence"/>
</dbReference>
<feature type="region of interest" description="Disordered" evidence="1">
    <location>
        <begin position="25"/>
        <end position="49"/>
    </location>
</feature>
<name>A0A9P4KCA5_9PLEO</name>
<organism evidence="2 3">
    <name type="scientific">Lojkania enalia</name>
    <dbReference type="NCBI Taxonomy" id="147567"/>
    <lineage>
        <taxon>Eukaryota</taxon>
        <taxon>Fungi</taxon>
        <taxon>Dikarya</taxon>
        <taxon>Ascomycota</taxon>
        <taxon>Pezizomycotina</taxon>
        <taxon>Dothideomycetes</taxon>
        <taxon>Pleosporomycetidae</taxon>
        <taxon>Pleosporales</taxon>
        <taxon>Pleosporales incertae sedis</taxon>
        <taxon>Lojkania</taxon>
    </lineage>
</organism>
<evidence type="ECO:0000313" key="3">
    <source>
        <dbReference type="Proteomes" id="UP000800093"/>
    </source>
</evidence>
<reference evidence="3" key="1">
    <citation type="journal article" date="2020" name="Stud. Mycol.">
        <title>101 Dothideomycetes genomes: A test case for predicting lifestyles and emergence of pathogens.</title>
        <authorList>
            <person name="Haridas S."/>
            <person name="Albert R."/>
            <person name="Binder M."/>
            <person name="Bloem J."/>
            <person name="LaButti K."/>
            <person name="Salamov A."/>
            <person name="Andreopoulos B."/>
            <person name="Baker S."/>
            <person name="Barry K."/>
            <person name="Bills G."/>
            <person name="Bluhm B."/>
            <person name="Cannon C."/>
            <person name="Castanera R."/>
            <person name="Culley D."/>
            <person name="Daum C."/>
            <person name="Ezra D."/>
            <person name="Gonzalez J."/>
            <person name="Henrissat B."/>
            <person name="Kuo A."/>
            <person name="Liang C."/>
            <person name="Lipzen A."/>
            <person name="Lutzoni F."/>
            <person name="Magnuson J."/>
            <person name="Mondo S."/>
            <person name="Nolan M."/>
            <person name="Ohm R."/>
            <person name="Pangilinan J."/>
            <person name="Park H.-J."/>
            <person name="Ramirez L."/>
            <person name="Alfaro M."/>
            <person name="Sun H."/>
            <person name="Tritt A."/>
            <person name="Yoshinaga Y."/>
            <person name="Zwiers L.-H."/>
            <person name="Turgeon B."/>
            <person name="Goodwin S."/>
            <person name="Spatafora J."/>
            <person name="Crous P."/>
            <person name="Grigoriev I."/>
        </authorList>
    </citation>
    <scope>NUCLEOTIDE SEQUENCE [LARGE SCALE GENOMIC DNA]</scope>
    <source>
        <strain evidence="3">CBS 304.66</strain>
    </source>
</reference>
<dbReference type="AlphaFoldDB" id="A0A9P4KCA5"/>